<dbReference type="Pfam" id="PF02469">
    <property type="entry name" value="Fasciclin"/>
    <property type="match status" value="1"/>
</dbReference>
<dbReference type="Gene3D" id="2.30.180.10">
    <property type="entry name" value="FAS1 domain"/>
    <property type="match status" value="1"/>
</dbReference>
<protein>
    <submittedName>
        <fullName evidence="3">Fasciclin domain-containing protein</fullName>
    </submittedName>
</protein>
<evidence type="ECO:0000259" key="2">
    <source>
        <dbReference type="PROSITE" id="PS50213"/>
    </source>
</evidence>
<dbReference type="PROSITE" id="PS50213">
    <property type="entry name" value="FAS1"/>
    <property type="match status" value="1"/>
</dbReference>
<feature type="domain" description="FAS1" evidence="2">
    <location>
        <begin position="35"/>
        <end position="142"/>
    </location>
</feature>
<dbReference type="Proteomes" id="UP001207337">
    <property type="component" value="Unassembled WGS sequence"/>
</dbReference>
<accession>A0ABT3Q1C6</accession>
<sequence>MKKLLKLITTTSLILAFAITLNPQALNAQDQGTQGDTVVEVVEGTEAASDFADLLSESGFANVLQEQGPYTVIAPSNEALEASGTNVDELKQNPQKVQGLVQGHLYQGDLPSDKVESMLDVSVEKSDNSASNGTVHVVDQVVKKKGGQQQ</sequence>
<reference evidence="3 4" key="1">
    <citation type="submission" date="2021-11" db="EMBL/GenBank/DDBJ databases">
        <title>Aliifidinibius sp. nov., a new bacterium isolated from saline soil.</title>
        <authorList>
            <person name="Galisteo C."/>
            <person name="De La Haba R."/>
            <person name="Sanchez-Porro C."/>
            <person name="Ventosa A."/>
        </authorList>
    </citation>
    <scope>NUCLEOTIDE SEQUENCE [LARGE SCALE GENOMIC DNA]</scope>
    <source>
        <strain evidence="3 4">KACC 190600</strain>
    </source>
</reference>
<organism evidence="3 4">
    <name type="scientific">Fodinibius salicampi</name>
    <dbReference type="NCBI Taxonomy" id="1920655"/>
    <lineage>
        <taxon>Bacteria</taxon>
        <taxon>Pseudomonadati</taxon>
        <taxon>Balneolota</taxon>
        <taxon>Balneolia</taxon>
        <taxon>Balneolales</taxon>
        <taxon>Balneolaceae</taxon>
        <taxon>Fodinibius</taxon>
    </lineage>
</organism>
<proteinExistence type="predicted"/>
<dbReference type="EMBL" id="JAJNDC010000003">
    <property type="protein sequence ID" value="MCW9713886.1"/>
    <property type="molecule type" value="Genomic_DNA"/>
</dbReference>
<dbReference type="RefSeq" id="WP_265790885.1">
    <property type="nucleotide sequence ID" value="NZ_BAABRS010000003.1"/>
</dbReference>
<gene>
    <name evidence="3" type="ORF">LQ318_13325</name>
</gene>
<dbReference type="InterPro" id="IPR036378">
    <property type="entry name" value="FAS1_dom_sf"/>
</dbReference>
<name>A0ABT3Q1C6_9BACT</name>
<evidence type="ECO:0000313" key="4">
    <source>
        <dbReference type="Proteomes" id="UP001207337"/>
    </source>
</evidence>
<evidence type="ECO:0000313" key="3">
    <source>
        <dbReference type="EMBL" id="MCW9713886.1"/>
    </source>
</evidence>
<feature type="chain" id="PRO_5047294314" evidence="1">
    <location>
        <begin position="29"/>
        <end position="150"/>
    </location>
</feature>
<dbReference type="SUPFAM" id="SSF82153">
    <property type="entry name" value="FAS1 domain"/>
    <property type="match status" value="1"/>
</dbReference>
<keyword evidence="1" id="KW-0732">Signal</keyword>
<feature type="signal peptide" evidence="1">
    <location>
        <begin position="1"/>
        <end position="28"/>
    </location>
</feature>
<dbReference type="InterPro" id="IPR000782">
    <property type="entry name" value="FAS1_domain"/>
</dbReference>
<keyword evidence="4" id="KW-1185">Reference proteome</keyword>
<comment type="caution">
    <text evidence="3">The sequence shown here is derived from an EMBL/GenBank/DDBJ whole genome shotgun (WGS) entry which is preliminary data.</text>
</comment>
<evidence type="ECO:0000256" key="1">
    <source>
        <dbReference type="SAM" id="SignalP"/>
    </source>
</evidence>